<evidence type="ECO:0000313" key="4">
    <source>
        <dbReference type="EMBL" id="MDQ6411219.1"/>
    </source>
</evidence>
<evidence type="ECO:0000313" key="6">
    <source>
        <dbReference type="Proteomes" id="UP001242288"/>
    </source>
</evidence>
<gene>
    <name evidence="4" type="ORF">NIE36_29050</name>
    <name evidence="3" type="ORF">OSB80_29120</name>
</gene>
<dbReference type="EMBL" id="JAPKHW010000029">
    <property type="protein sequence ID" value="MCX4149402.1"/>
    <property type="molecule type" value="Genomic_DNA"/>
</dbReference>
<evidence type="ECO:0000313" key="5">
    <source>
        <dbReference type="Proteomes" id="UP001209412"/>
    </source>
</evidence>
<dbReference type="EMBL" id="JAMXWF010000029">
    <property type="protein sequence ID" value="MDQ6411219.1"/>
    <property type="molecule type" value="Genomic_DNA"/>
</dbReference>
<organism evidence="4 6">
    <name type="scientific">Paraburkholderia madseniana</name>
    <dbReference type="NCBI Taxonomy" id="2599607"/>
    <lineage>
        <taxon>Bacteria</taxon>
        <taxon>Pseudomonadati</taxon>
        <taxon>Pseudomonadota</taxon>
        <taxon>Betaproteobacteria</taxon>
        <taxon>Burkholderiales</taxon>
        <taxon>Burkholderiaceae</taxon>
        <taxon>Paraburkholderia</taxon>
    </lineage>
</organism>
<dbReference type="AlphaFoldDB" id="A0AAP5ERS6"/>
<dbReference type="Proteomes" id="UP001242288">
    <property type="component" value="Unassembled WGS sequence"/>
</dbReference>
<dbReference type="GO" id="GO:0008688">
    <property type="term" value="F:3-(3-hydroxyphenyl)propionate hydroxylase activity"/>
    <property type="evidence" value="ECO:0007669"/>
    <property type="project" value="UniProtKB-EC"/>
</dbReference>
<evidence type="ECO:0000259" key="2">
    <source>
        <dbReference type="Pfam" id="PF01494"/>
    </source>
</evidence>
<evidence type="ECO:0000256" key="1">
    <source>
        <dbReference type="ARBA" id="ARBA00023002"/>
    </source>
</evidence>
<name>A0AAP5ERS6_9BURK</name>
<sequence length="555" mass="61532">MKIIHADVLVVGGGPTGLALSNVLGSAGVQFTLVDRKPSTIAEPRAVSIDDESLRTMQAIGLAEPVMKDVVPGYGVHYFTRYGGRCFGKVIPTASEYGFPRRNAFRQPLFEATVREGLNRFECGQVLFGHTLESFTQDDEGVVAQVTAHDGAQMEIRARYLIACDGGRSPVREMLGIKMVGSTFKSRWLVIDTEDDDDTFSQMRVYCDAKRAVVDVPGPHRTRRFEILVHPDESADAIMEPAAIRKLLMPFRGDRETNIIRKVVYTFHARVAERWQEGRVFLAGDAAHLTPPYAGQGMNSGVRDAFNLGWKIAAVLEGRLPAQVLNTYEMERREHAWALIRLALNLGTVMAPSSRLSAFLWQSFFTFAGYIPPLRDYFLQMKFKPKPRFKEGLLGPEDDLGKQSYRGRMLPQPLVRTADGRTCLLDDLAGQGFALIQYGPANGSGLAALDHPLWRTLRCTRVHVLPAGSPFPTLRSGASHRFVVDVNGVFETPLAHHEGRVLLLRPDRYVAGSFKVEEQSRFAAVYAARLGIDRFDERVADVVTVTESAAASSHV</sequence>
<comment type="caution">
    <text evidence="4">The sequence shown here is derived from an EMBL/GenBank/DDBJ whole genome shotgun (WGS) entry which is preliminary data.</text>
</comment>
<keyword evidence="1 4" id="KW-0560">Oxidoreductase</keyword>
<feature type="domain" description="FAD-binding" evidence="2">
    <location>
        <begin position="6"/>
        <end position="342"/>
    </location>
</feature>
<dbReference type="InterPro" id="IPR002938">
    <property type="entry name" value="FAD-bd"/>
</dbReference>
<dbReference type="EC" id="1.14.13.127" evidence="4"/>
<dbReference type="PANTHER" id="PTHR43476:SF3">
    <property type="entry name" value="FAD-BINDING MONOOXYGENASE"/>
    <property type="match status" value="1"/>
</dbReference>
<protein>
    <submittedName>
        <fullName evidence="4">Bifunctional 3-(3-hydroxy-phenyl)propionate/3-hydroxycinnamic acid hydroxylase</fullName>
        <ecNumber evidence="4">1.14.13.127</ecNumber>
    </submittedName>
</protein>
<dbReference type="InterPro" id="IPR036188">
    <property type="entry name" value="FAD/NAD-bd_sf"/>
</dbReference>
<dbReference type="Pfam" id="PF01494">
    <property type="entry name" value="FAD_binding_3"/>
    <property type="match status" value="1"/>
</dbReference>
<dbReference type="Proteomes" id="UP001209412">
    <property type="component" value="Unassembled WGS sequence"/>
</dbReference>
<dbReference type="InterPro" id="IPR050631">
    <property type="entry name" value="PheA/TfdB_FAD_monoxygenase"/>
</dbReference>
<dbReference type="PRINTS" id="PR00420">
    <property type="entry name" value="RNGMNOXGNASE"/>
</dbReference>
<dbReference type="NCBIfam" id="NF004829">
    <property type="entry name" value="PRK06183.1-3"/>
    <property type="match status" value="1"/>
</dbReference>
<dbReference type="PANTHER" id="PTHR43476">
    <property type="entry name" value="3-(3-HYDROXY-PHENYL)PROPIONATE/3-HYDROXYCINNAMIC ACID HYDROXYLASE"/>
    <property type="match status" value="1"/>
</dbReference>
<dbReference type="GO" id="GO:0019622">
    <property type="term" value="P:3-(3-hydroxy)phenylpropionate catabolic process"/>
    <property type="evidence" value="ECO:0007669"/>
    <property type="project" value="TreeGrafter"/>
</dbReference>
<dbReference type="Gene3D" id="3.30.70.2450">
    <property type="match status" value="1"/>
</dbReference>
<dbReference type="RefSeq" id="WP_266260276.1">
    <property type="nucleotide sequence ID" value="NZ_JAMXWF010000029.1"/>
</dbReference>
<evidence type="ECO:0000313" key="3">
    <source>
        <dbReference type="EMBL" id="MCX4149402.1"/>
    </source>
</evidence>
<proteinExistence type="predicted"/>
<reference evidence="4" key="1">
    <citation type="submission" date="2022-06" db="EMBL/GenBank/DDBJ databases">
        <title>PHB producers.</title>
        <authorList>
            <person name="Besaury L."/>
        </authorList>
    </citation>
    <scope>NUCLEOTIDE SEQUENCE</scope>
    <source>
        <strain evidence="4 5">SEWS6</strain>
    </source>
</reference>
<accession>A0AAP5ERS6</accession>
<keyword evidence="5" id="KW-1185">Reference proteome</keyword>
<dbReference type="Gene3D" id="3.50.50.60">
    <property type="entry name" value="FAD/NAD(P)-binding domain"/>
    <property type="match status" value="1"/>
</dbReference>
<dbReference type="GO" id="GO:0071949">
    <property type="term" value="F:FAD binding"/>
    <property type="evidence" value="ECO:0007669"/>
    <property type="project" value="InterPro"/>
</dbReference>
<dbReference type="SUPFAM" id="SSF51905">
    <property type="entry name" value="FAD/NAD(P)-binding domain"/>
    <property type="match status" value="1"/>
</dbReference>
<dbReference type="NCBIfam" id="NF004831">
    <property type="entry name" value="PRK06183.1-5"/>
    <property type="match status" value="1"/>
</dbReference>